<comment type="caution">
    <text evidence="9">The sequence shown here is derived from an EMBL/GenBank/DDBJ whole genome shotgun (WGS) entry which is preliminary data.</text>
</comment>
<dbReference type="Pfam" id="PF02265">
    <property type="entry name" value="S1-P1_nuclease"/>
    <property type="match status" value="1"/>
</dbReference>
<evidence type="ECO:0000256" key="1">
    <source>
        <dbReference type="ARBA" id="ARBA00009547"/>
    </source>
</evidence>
<reference evidence="9 10" key="1">
    <citation type="submission" date="2016-09" db="EMBL/GenBank/DDBJ databases">
        <authorList>
            <person name="Capua I."/>
            <person name="De Benedictis P."/>
            <person name="Joannis T."/>
            <person name="Lombin L.H."/>
            <person name="Cattoli G."/>
        </authorList>
    </citation>
    <scope>NUCLEOTIDE SEQUENCE [LARGE SCALE GENOMIC DNA]</scope>
    <source>
        <strain evidence="9 10">IMI 309357</strain>
    </source>
</reference>
<evidence type="ECO:0000256" key="2">
    <source>
        <dbReference type="ARBA" id="ARBA00022722"/>
    </source>
</evidence>
<keyword evidence="3" id="KW-0479">Metal-binding</keyword>
<evidence type="ECO:0000256" key="5">
    <source>
        <dbReference type="ARBA" id="ARBA00022801"/>
    </source>
</evidence>
<evidence type="ECO:0000313" key="10">
    <source>
        <dbReference type="Proteomes" id="UP000176998"/>
    </source>
</evidence>
<dbReference type="AlphaFoldDB" id="A0A1G4B1A4"/>
<feature type="chain" id="PRO_5009602370" evidence="8">
    <location>
        <begin position="22"/>
        <end position="292"/>
    </location>
</feature>
<keyword evidence="6" id="KW-1015">Disulfide bond</keyword>
<evidence type="ECO:0000256" key="7">
    <source>
        <dbReference type="ARBA" id="ARBA00023180"/>
    </source>
</evidence>
<keyword evidence="2" id="KW-0540">Nuclease</keyword>
<protein>
    <submittedName>
        <fullName evidence="9">S1/P1 Nuclease</fullName>
    </submittedName>
</protein>
<dbReference type="Gene3D" id="1.10.575.10">
    <property type="entry name" value="P1 Nuclease"/>
    <property type="match status" value="1"/>
</dbReference>
<dbReference type="PANTHER" id="PTHR33146:SF26">
    <property type="entry name" value="ENDONUCLEASE 4"/>
    <property type="match status" value="1"/>
</dbReference>
<dbReference type="SUPFAM" id="SSF48537">
    <property type="entry name" value="Phospholipase C/P1 nuclease"/>
    <property type="match status" value="1"/>
</dbReference>
<dbReference type="OrthoDB" id="441446at2759"/>
<keyword evidence="10" id="KW-1185">Reference proteome</keyword>
<keyword evidence="4" id="KW-0255">Endonuclease</keyword>
<dbReference type="CDD" id="cd11010">
    <property type="entry name" value="S1-P1_nuclease"/>
    <property type="match status" value="1"/>
</dbReference>
<evidence type="ECO:0000313" key="9">
    <source>
        <dbReference type="EMBL" id="OHE95157.1"/>
    </source>
</evidence>
<proteinExistence type="inferred from homology"/>
<sequence length="292" mass="30902">MARLTTLALLAAAALPKAALAWGSMGHATIAYIATNFVAPETKSYMQQLLGDTTDDYLASVASWADSYRYTTEGAFSAGFHFIDAQDNPPHSCGIDLDRDCGAGGCIISAYANYTNRLLQKPALSLKQRQMAAKMIIHFTGDVGQPLHCENLELGGNDIDVEFNGASTNLHAVWDTSIPLSIAGSGSSVLATAKSWASKLSTEISSGDFETVSASWVAGLSLDDPEAQALEWASESNKFVCSVVLPKGRAAVEGLEISGAYTTNAQPTVSTQIAKQGYRLAKWLDAIVAQLA</sequence>
<feature type="signal peptide" evidence="8">
    <location>
        <begin position="1"/>
        <end position="21"/>
    </location>
</feature>
<dbReference type="GO" id="GO:0046872">
    <property type="term" value="F:metal ion binding"/>
    <property type="evidence" value="ECO:0007669"/>
    <property type="project" value="UniProtKB-KW"/>
</dbReference>
<dbReference type="InterPro" id="IPR003154">
    <property type="entry name" value="S1/P1nuclease"/>
</dbReference>
<gene>
    <name evidence="9" type="ORF">CORC01_09544</name>
</gene>
<dbReference type="GO" id="GO:0004519">
    <property type="term" value="F:endonuclease activity"/>
    <property type="evidence" value="ECO:0007669"/>
    <property type="project" value="UniProtKB-KW"/>
</dbReference>
<comment type="similarity">
    <text evidence="1">Belongs to the nuclease type I family.</text>
</comment>
<dbReference type="EMBL" id="MJBS01000087">
    <property type="protein sequence ID" value="OHE95157.1"/>
    <property type="molecule type" value="Genomic_DNA"/>
</dbReference>
<name>A0A1G4B1A4_9PEZI</name>
<accession>A0A1G4B1A4</accession>
<dbReference type="GO" id="GO:0003676">
    <property type="term" value="F:nucleic acid binding"/>
    <property type="evidence" value="ECO:0007669"/>
    <property type="project" value="InterPro"/>
</dbReference>
<dbReference type="PANTHER" id="PTHR33146">
    <property type="entry name" value="ENDONUCLEASE 4"/>
    <property type="match status" value="1"/>
</dbReference>
<dbReference type="Proteomes" id="UP000176998">
    <property type="component" value="Unassembled WGS sequence"/>
</dbReference>
<evidence type="ECO:0000256" key="6">
    <source>
        <dbReference type="ARBA" id="ARBA00023157"/>
    </source>
</evidence>
<dbReference type="InterPro" id="IPR008947">
    <property type="entry name" value="PLipase_C/P1_nuclease_dom_sf"/>
</dbReference>
<evidence type="ECO:0000256" key="3">
    <source>
        <dbReference type="ARBA" id="ARBA00022723"/>
    </source>
</evidence>
<evidence type="ECO:0000256" key="8">
    <source>
        <dbReference type="SAM" id="SignalP"/>
    </source>
</evidence>
<dbReference type="GO" id="GO:0016788">
    <property type="term" value="F:hydrolase activity, acting on ester bonds"/>
    <property type="evidence" value="ECO:0007669"/>
    <property type="project" value="InterPro"/>
</dbReference>
<keyword evidence="5" id="KW-0378">Hydrolase</keyword>
<dbReference type="GeneID" id="34562683"/>
<dbReference type="STRING" id="1209926.A0A1G4B1A4"/>
<dbReference type="RefSeq" id="XP_022472319.1">
    <property type="nucleotide sequence ID" value="XM_022621173.1"/>
</dbReference>
<dbReference type="GO" id="GO:0006308">
    <property type="term" value="P:DNA catabolic process"/>
    <property type="evidence" value="ECO:0007669"/>
    <property type="project" value="InterPro"/>
</dbReference>
<keyword evidence="7" id="KW-0325">Glycoprotein</keyword>
<organism evidence="9 10">
    <name type="scientific">Colletotrichum orchidophilum</name>
    <dbReference type="NCBI Taxonomy" id="1209926"/>
    <lineage>
        <taxon>Eukaryota</taxon>
        <taxon>Fungi</taxon>
        <taxon>Dikarya</taxon>
        <taxon>Ascomycota</taxon>
        <taxon>Pezizomycotina</taxon>
        <taxon>Sordariomycetes</taxon>
        <taxon>Hypocreomycetidae</taxon>
        <taxon>Glomerellales</taxon>
        <taxon>Glomerellaceae</taxon>
        <taxon>Colletotrichum</taxon>
    </lineage>
</organism>
<evidence type="ECO:0000256" key="4">
    <source>
        <dbReference type="ARBA" id="ARBA00022759"/>
    </source>
</evidence>
<keyword evidence="8" id="KW-0732">Signal</keyword>